<organism evidence="7 8">
    <name type="scientific">Clitoria ternatea</name>
    <name type="common">Butterfly pea</name>
    <dbReference type="NCBI Taxonomy" id="43366"/>
    <lineage>
        <taxon>Eukaryota</taxon>
        <taxon>Viridiplantae</taxon>
        <taxon>Streptophyta</taxon>
        <taxon>Embryophyta</taxon>
        <taxon>Tracheophyta</taxon>
        <taxon>Spermatophyta</taxon>
        <taxon>Magnoliopsida</taxon>
        <taxon>eudicotyledons</taxon>
        <taxon>Gunneridae</taxon>
        <taxon>Pentapetalae</taxon>
        <taxon>rosids</taxon>
        <taxon>fabids</taxon>
        <taxon>Fabales</taxon>
        <taxon>Fabaceae</taxon>
        <taxon>Papilionoideae</taxon>
        <taxon>50 kb inversion clade</taxon>
        <taxon>NPAAA clade</taxon>
        <taxon>indigoferoid/millettioid clade</taxon>
        <taxon>Phaseoleae</taxon>
        <taxon>Clitoria</taxon>
    </lineage>
</organism>
<feature type="domain" description="Protein kinase" evidence="6">
    <location>
        <begin position="1"/>
        <end position="130"/>
    </location>
</feature>
<comment type="caution">
    <text evidence="7">The sequence shown here is derived from an EMBL/GenBank/DDBJ whole genome shotgun (WGS) entry which is preliminary data.</text>
</comment>
<dbReference type="GO" id="GO:0007165">
    <property type="term" value="P:signal transduction"/>
    <property type="evidence" value="ECO:0007669"/>
    <property type="project" value="TreeGrafter"/>
</dbReference>
<dbReference type="Pfam" id="PF00069">
    <property type="entry name" value="Pkinase"/>
    <property type="match status" value="1"/>
</dbReference>
<proteinExistence type="predicted"/>
<accession>A0AAN9K2X2</accession>
<keyword evidence="5" id="KW-0067">ATP-binding</keyword>
<keyword evidence="3" id="KW-0547">Nucleotide-binding</keyword>
<dbReference type="GO" id="GO:0005524">
    <property type="term" value="F:ATP binding"/>
    <property type="evidence" value="ECO:0007669"/>
    <property type="project" value="UniProtKB-KW"/>
</dbReference>
<keyword evidence="2" id="KW-0808">Transferase</keyword>
<dbReference type="SUPFAM" id="SSF56112">
    <property type="entry name" value="Protein kinase-like (PK-like)"/>
    <property type="match status" value="1"/>
</dbReference>
<evidence type="ECO:0000259" key="6">
    <source>
        <dbReference type="PROSITE" id="PS50011"/>
    </source>
</evidence>
<dbReference type="Proteomes" id="UP001359559">
    <property type="component" value="Unassembled WGS sequence"/>
</dbReference>
<dbReference type="Gene3D" id="1.10.510.10">
    <property type="entry name" value="Transferase(Phosphotransferase) domain 1"/>
    <property type="match status" value="1"/>
</dbReference>
<evidence type="ECO:0000256" key="3">
    <source>
        <dbReference type="ARBA" id="ARBA00022741"/>
    </source>
</evidence>
<evidence type="ECO:0000256" key="2">
    <source>
        <dbReference type="ARBA" id="ARBA00022679"/>
    </source>
</evidence>
<evidence type="ECO:0000256" key="1">
    <source>
        <dbReference type="ARBA" id="ARBA00022527"/>
    </source>
</evidence>
<dbReference type="EMBL" id="JAYKXN010000002">
    <property type="protein sequence ID" value="KAK7309149.1"/>
    <property type="molecule type" value="Genomic_DNA"/>
</dbReference>
<dbReference type="InterPro" id="IPR000719">
    <property type="entry name" value="Prot_kinase_dom"/>
</dbReference>
<protein>
    <recommendedName>
        <fullName evidence="6">Protein kinase domain-containing protein</fullName>
    </recommendedName>
</protein>
<sequence>MAFRILLCGNVLGRLHQLFKHVSSVKKSVGPFDALLWWVYRRSWLAKPKFIWHLKLENVLLDAKGNIKITDFNLNALAQYFRADGLLHTTCGSPNYVCPEILVNRGYDGETSDIWSCGVVLSLKIMACLL</sequence>
<dbReference type="GO" id="GO:0004674">
    <property type="term" value="F:protein serine/threonine kinase activity"/>
    <property type="evidence" value="ECO:0007669"/>
    <property type="project" value="UniProtKB-KW"/>
</dbReference>
<keyword evidence="8" id="KW-1185">Reference proteome</keyword>
<gene>
    <name evidence="7" type="ORF">RJT34_05661</name>
</gene>
<reference evidence="7 8" key="1">
    <citation type="submission" date="2024-01" db="EMBL/GenBank/DDBJ databases">
        <title>The genomes of 5 underutilized Papilionoideae crops provide insights into root nodulation and disease resistance.</title>
        <authorList>
            <person name="Yuan L."/>
        </authorList>
    </citation>
    <scope>NUCLEOTIDE SEQUENCE [LARGE SCALE GENOMIC DNA]</scope>
    <source>
        <strain evidence="7">LY-2023</strain>
        <tissue evidence="7">Leaf</tissue>
    </source>
</reference>
<dbReference type="PANTHER" id="PTHR43895:SF65">
    <property type="entry name" value="CBL-INTERACTING PROTEIN KINASE 21"/>
    <property type="match status" value="1"/>
</dbReference>
<keyword evidence="4" id="KW-0418">Kinase</keyword>
<dbReference type="PROSITE" id="PS50011">
    <property type="entry name" value="PROTEIN_KINASE_DOM"/>
    <property type="match status" value="1"/>
</dbReference>
<keyword evidence="1" id="KW-0723">Serine/threonine-protein kinase</keyword>
<evidence type="ECO:0000256" key="5">
    <source>
        <dbReference type="ARBA" id="ARBA00022840"/>
    </source>
</evidence>
<name>A0AAN9K2X2_CLITE</name>
<evidence type="ECO:0000313" key="7">
    <source>
        <dbReference type="EMBL" id="KAK7309149.1"/>
    </source>
</evidence>
<evidence type="ECO:0000256" key="4">
    <source>
        <dbReference type="ARBA" id="ARBA00022777"/>
    </source>
</evidence>
<dbReference type="PANTHER" id="PTHR43895">
    <property type="entry name" value="CALCIUM/CALMODULIN-DEPENDENT PROTEIN KINASE KINASE-RELATED"/>
    <property type="match status" value="1"/>
</dbReference>
<dbReference type="InterPro" id="IPR011009">
    <property type="entry name" value="Kinase-like_dom_sf"/>
</dbReference>
<dbReference type="AlphaFoldDB" id="A0AAN9K2X2"/>
<evidence type="ECO:0000313" key="8">
    <source>
        <dbReference type="Proteomes" id="UP001359559"/>
    </source>
</evidence>